<dbReference type="Proteomes" id="UP000027222">
    <property type="component" value="Unassembled WGS sequence"/>
</dbReference>
<dbReference type="EMBL" id="KL142388">
    <property type="protein sequence ID" value="KDR72746.1"/>
    <property type="molecule type" value="Genomic_DNA"/>
</dbReference>
<sequence>MDITDNSIGPGIANYPRRKCCLLFSNFQAEQPEKKRIVLYMRALFNAWASPIHRNDGEKQTPGIRRVVQDHRPCFRERVILNHSGSMNMP</sequence>
<keyword evidence="2" id="KW-1185">Reference proteome</keyword>
<dbReference type="HOGENOM" id="CLU_2441000_0_0_1"/>
<proteinExistence type="predicted"/>
<evidence type="ECO:0000313" key="2">
    <source>
        <dbReference type="Proteomes" id="UP000027222"/>
    </source>
</evidence>
<gene>
    <name evidence="1" type="ORF">GALMADRAFT_252969</name>
</gene>
<organism evidence="1 2">
    <name type="scientific">Galerina marginata (strain CBS 339.88)</name>
    <dbReference type="NCBI Taxonomy" id="685588"/>
    <lineage>
        <taxon>Eukaryota</taxon>
        <taxon>Fungi</taxon>
        <taxon>Dikarya</taxon>
        <taxon>Basidiomycota</taxon>
        <taxon>Agaricomycotina</taxon>
        <taxon>Agaricomycetes</taxon>
        <taxon>Agaricomycetidae</taxon>
        <taxon>Agaricales</taxon>
        <taxon>Agaricineae</taxon>
        <taxon>Strophariaceae</taxon>
        <taxon>Galerina</taxon>
    </lineage>
</organism>
<accession>A0A067SPB1</accession>
<feature type="non-terminal residue" evidence="1">
    <location>
        <position position="1"/>
    </location>
</feature>
<reference evidence="2" key="1">
    <citation type="journal article" date="2014" name="Proc. Natl. Acad. Sci. U.S.A.">
        <title>Extensive sampling of basidiomycete genomes demonstrates inadequacy of the white-rot/brown-rot paradigm for wood decay fungi.</title>
        <authorList>
            <person name="Riley R."/>
            <person name="Salamov A.A."/>
            <person name="Brown D.W."/>
            <person name="Nagy L.G."/>
            <person name="Floudas D."/>
            <person name="Held B.W."/>
            <person name="Levasseur A."/>
            <person name="Lombard V."/>
            <person name="Morin E."/>
            <person name="Otillar R."/>
            <person name="Lindquist E.A."/>
            <person name="Sun H."/>
            <person name="LaButti K.M."/>
            <person name="Schmutz J."/>
            <person name="Jabbour D."/>
            <person name="Luo H."/>
            <person name="Baker S.E."/>
            <person name="Pisabarro A.G."/>
            <person name="Walton J.D."/>
            <person name="Blanchette R.A."/>
            <person name="Henrissat B."/>
            <person name="Martin F."/>
            <person name="Cullen D."/>
            <person name="Hibbett D.S."/>
            <person name="Grigoriev I.V."/>
        </authorList>
    </citation>
    <scope>NUCLEOTIDE SEQUENCE [LARGE SCALE GENOMIC DNA]</scope>
    <source>
        <strain evidence="2">CBS 339.88</strain>
    </source>
</reference>
<evidence type="ECO:0000313" key="1">
    <source>
        <dbReference type="EMBL" id="KDR72746.1"/>
    </source>
</evidence>
<name>A0A067SPB1_GALM3</name>
<dbReference type="AlphaFoldDB" id="A0A067SPB1"/>
<protein>
    <submittedName>
        <fullName evidence="1">Uncharacterized protein</fullName>
    </submittedName>
</protein>